<organism evidence="1 2">
    <name type="scientific">Winogradskyella psychrotolerans RS-3</name>
    <dbReference type="NCBI Taxonomy" id="641526"/>
    <lineage>
        <taxon>Bacteria</taxon>
        <taxon>Pseudomonadati</taxon>
        <taxon>Bacteroidota</taxon>
        <taxon>Flavobacteriia</taxon>
        <taxon>Flavobacteriales</taxon>
        <taxon>Flavobacteriaceae</taxon>
        <taxon>Winogradskyella</taxon>
    </lineage>
</organism>
<dbReference type="Proteomes" id="UP000014962">
    <property type="component" value="Unassembled WGS sequence"/>
</dbReference>
<dbReference type="EMBL" id="ATMR01000095">
    <property type="protein sequence ID" value="EPR73031.1"/>
    <property type="molecule type" value="Genomic_DNA"/>
</dbReference>
<name>S7VSL3_9FLAO</name>
<evidence type="ECO:0008006" key="3">
    <source>
        <dbReference type="Google" id="ProtNLM"/>
    </source>
</evidence>
<evidence type="ECO:0000313" key="2">
    <source>
        <dbReference type="Proteomes" id="UP000014962"/>
    </source>
</evidence>
<dbReference type="STRING" id="641526.ADIWIN_1812"/>
<sequence length="791" mass="90485">MNSADNELFEKYKSYFELPRESIFVHLNKTSFIVGESVWFKSYVFDRHNSLRSKKTTNVNVGIYDENGVLVKNYLWFCYDGSGKGNIQIDSTFKTGEYYIKASTNWMKNFEENDAFIQKIRVISNDLQEHKPDVINTEYDMQFLPEGGHLITDVNNNVGFKIINTKGQGVKVIGTIYDDSDVEITSFKSNTFGIGSFLFNPKKGKQYVAKITTSNSREIIQDITNIEPTGIAIKVNSQHPEKVYVTVSTNKETLKSIKDKTYRLLLHKNGKLKSLPFSFQDKITQIFEYSKSDLFKGVNTFTVFDENNTPLLERLIYINKSIDDGNEILISALNLAEDSVAVSISTALNKTSGEFKEYTDLSISVLPESTVGYDPDHNIISANRLKPYVKGYVEKASYYFTDITMKKEFELDLLLLTQGWSRYNWHSIFNNAPKALYEFENGVVLEGKIHSSEEITKIRIQEPKLIGYNWTTVNVKENNNFRVDNFFVIKDEAIRVSYMDKEGKLIKPKIYLNAKLNAFNDYISNEDLKYNNSIFKKSEFISKSSFESFFYNDVIELDEVMLEPKSKAPEKKLNSFGIKMNLLSGKDNFIQVTESFVRSFPKILDYIHTQGYQVSRASQTGGVDIVNLKPITIDANKSPAVFLDDVQLTDFDLLLNMSTADFEGINVDKTGFGTGMIGANGVIRLYTRRTSFEDIPKKNDEFAFTRLANNGFTESKSFYAPKYKSYRIDIFKYYGVIAWFPDVFVGGNKSQILKFPDTKSDIINFYIEGYDSQGEFVSQISTLNLKTSLKE</sequence>
<accession>S7VSL3</accession>
<keyword evidence="2" id="KW-1185">Reference proteome</keyword>
<dbReference type="PATRIC" id="fig|641526.4.peg.1796"/>
<gene>
    <name evidence="1" type="ORF">ADIWIN_1812</name>
</gene>
<dbReference type="eggNOG" id="COG1629">
    <property type="taxonomic scope" value="Bacteria"/>
</dbReference>
<evidence type="ECO:0000313" key="1">
    <source>
        <dbReference type="EMBL" id="EPR73031.1"/>
    </source>
</evidence>
<reference evidence="1 2" key="1">
    <citation type="journal article" date="2013" name="Genome Announc.">
        <title>Draft Genome Sequence of Winogradskyella psychrotolerans RS-3T, Isolated from the Marine Transect of Kongsfjorden, Ny-Alesund, Svalbard, Arctic Ocean.</title>
        <authorList>
            <person name="Kumar Pinnaka A."/>
            <person name="Ara S."/>
            <person name="Singh A."/>
            <person name="Shivaji S."/>
        </authorList>
    </citation>
    <scope>NUCLEOTIDE SEQUENCE [LARGE SCALE GENOMIC DNA]</scope>
    <source>
        <strain evidence="1 2">RS-3</strain>
    </source>
</reference>
<dbReference type="AlphaFoldDB" id="S7VSL3"/>
<proteinExistence type="predicted"/>
<dbReference type="Gene3D" id="2.60.40.1930">
    <property type="match status" value="1"/>
</dbReference>
<protein>
    <recommendedName>
        <fullName evidence="3">TonB-dependent receptor</fullName>
    </recommendedName>
</protein>
<comment type="caution">
    <text evidence="1">The sequence shown here is derived from an EMBL/GenBank/DDBJ whole genome shotgun (WGS) entry which is preliminary data.</text>
</comment>